<proteinExistence type="predicted"/>
<feature type="signal peptide" evidence="1">
    <location>
        <begin position="1"/>
        <end position="24"/>
    </location>
</feature>
<dbReference type="AlphaFoldDB" id="A0A517N795"/>
<dbReference type="KEGG" id="rlc:K227x_13930"/>
<sequence precursor="true">MSQPLKIAIAVLVSVAALPAGSHAGDQIQFDLPSVVAAGPAETSPDDPSLVTVQLRLSSMIVSPTAPTIDQWLVRCQPRDGNVSIADYAPRTETASDVASPIQIKQVKEKTSSLGIGPNGSYGHAVTGNVGSDLGAKDINTIEFQRQAPVQAVTAAGTINRGRGVYFKLRWTSQQILEGEKVFRITFAVPPSWRGSLIDVSVIAQTEKKTFGGLDHEIRTIGAAKFVVAAYRAGDEVAAHHASEMAAAEFRLKATAHELVQPTSSTRSLSSMLRQVAVKLDLDSKRPDHRWMSRLLVGAADPHLDREITKLPMDVRLAALDYVETRDRFLQMGWTHGRTENVARVSASKPAMQ</sequence>
<protein>
    <submittedName>
        <fullName evidence="2">Uncharacterized protein</fullName>
    </submittedName>
</protein>
<gene>
    <name evidence="2" type="ORF">K227x_13930</name>
</gene>
<feature type="chain" id="PRO_5022057667" evidence="1">
    <location>
        <begin position="25"/>
        <end position="353"/>
    </location>
</feature>
<organism evidence="2 3">
    <name type="scientific">Rubripirellula lacrimiformis</name>
    <dbReference type="NCBI Taxonomy" id="1930273"/>
    <lineage>
        <taxon>Bacteria</taxon>
        <taxon>Pseudomonadati</taxon>
        <taxon>Planctomycetota</taxon>
        <taxon>Planctomycetia</taxon>
        <taxon>Pirellulales</taxon>
        <taxon>Pirellulaceae</taxon>
        <taxon>Rubripirellula</taxon>
    </lineage>
</organism>
<dbReference type="OrthoDB" id="252570at2"/>
<keyword evidence="1" id="KW-0732">Signal</keyword>
<evidence type="ECO:0000313" key="3">
    <source>
        <dbReference type="Proteomes" id="UP000318538"/>
    </source>
</evidence>
<dbReference type="EMBL" id="CP036525">
    <property type="protein sequence ID" value="QDT03014.1"/>
    <property type="molecule type" value="Genomic_DNA"/>
</dbReference>
<accession>A0A517N795</accession>
<dbReference type="Proteomes" id="UP000318538">
    <property type="component" value="Chromosome"/>
</dbReference>
<name>A0A517N795_9BACT</name>
<keyword evidence="3" id="KW-1185">Reference proteome</keyword>
<evidence type="ECO:0000256" key="1">
    <source>
        <dbReference type="SAM" id="SignalP"/>
    </source>
</evidence>
<dbReference type="RefSeq" id="WP_145168788.1">
    <property type="nucleotide sequence ID" value="NZ_CP036525.1"/>
</dbReference>
<reference evidence="2 3" key="1">
    <citation type="submission" date="2019-02" db="EMBL/GenBank/DDBJ databases">
        <title>Deep-cultivation of Planctomycetes and their phenomic and genomic characterization uncovers novel biology.</title>
        <authorList>
            <person name="Wiegand S."/>
            <person name="Jogler M."/>
            <person name="Boedeker C."/>
            <person name="Pinto D."/>
            <person name="Vollmers J."/>
            <person name="Rivas-Marin E."/>
            <person name="Kohn T."/>
            <person name="Peeters S.H."/>
            <person name="Heuer A."/>
            <person name="Rast P."/>
            <person name="Oberbeckmann S."/>
            <person name="Bunk B."/>
            <person name="Jeske O."/>
            <person name="Meyerdierks A."/>
            <person name="Storesund J.E."/>
            <person name="Kallscheuer N."/>
            <person name="Luecker S."/>
            <person name="Lage O.M."/>
            <person name="Pohl T."/>
            <person name="Merkel B.J."/>
            <person name="Hornburger P."/>
            <person name="Mueller R.-W."/>
            <person name="Bruemmer F."/>
            <person name="Labrenz M."/>
            <person name="Spormann A.M."/>
            <person name="Op den Camp H."/>
            <person name="Overmann J."/>
            <person name="Amann R."/>
            <person name="Jetten M.S.M."/>
            <person name="Mascher T."/>
            <person name="Medema M.H."/>
            <person name="Devos D.P."/>
            <person name="Kaster A.-K."/>
            <person name="Ovreas L."/>
            <person name="Rohde M."/>
            <person name="Galperin M.Y."/>
            <person name="Jogler C."/>
        </authorList>
    </citation>
    <scope>NUCLEOTIDE SEQUENCE [LARGE SCALE GENOMIC DNA]</scope>
    <source>
        <strain evidence="2 3">K22_7</strain>
    </source>
</reference>
<evidence type="ECO:0000313" key="2">
    <source>
        <dbReference type="EMBL" id="QDT03014.1"/>
    </source>
</evidence>